<accession>A0ABS5M413</accession>
<gene>
    <name evidence="1" type="ORF">JSQ98_06810</name>
</gene>
<evidence type="ECO:0000313" key="2">
    <source>
        <dbReference type="Proteomes" id="UP000811492"/>
    </source>
</evidence>
<protein>
    <recommendedName>
        <fullName evidence="3">Asp23/Gls24 family envelope stress response protein</fullName>
    </recommendedName>
</protein>
<reference evidence="1 2" key="1">
    <citation type="submission" date="2021-02" db="EMBL/GenBank/DDBJ databases">
        <title>Draft genome and description of Leucobacter sp nov strain Marseille-Q4368.</title>
        <authorList>
            <person name="Boxberger M."/>
            <person name="La Scola B."/>
        </authorList>
    </citation>
    <scope>NUCLEOTIDE SEQUENCE [LARGE SCALE GENOMIC DNA]</scope>
    <source>
        <strain evidence="1 2">Marseille-Q4368</strain>
    </source>
</reference>
<proteinExistence type="predicted"/>
<organism evidence="1 2">
    <name type="scientific">Leucobacter manosquensis</name>
    <dbReference type="NCBI Taxonomy" id="2810611"/>
    <lineage>
        <taxon>Bacteria</taxon>
        <taxon>Bacillati</taxon>
        <taxon>Actinomycetota</taxon>
        <taxon>Actinomycetes</taxon>
        <taxon>Micrococcales</taxon>
        <taxon>Microbacteriaceae</taxon>
        <taxon>Leucobacter</taxon>
    </lineage>
</organism>
<evidence type="ECO:0000313" key="1">
    <source>
        <dbReference type="EMBL" id="MBS3181907.1"/>
    </source>
</evidence>
<name>A0ABS5M413_9MICO</name>
<comment type="caution">
    <text evidence="1">The sequence shown here is derived from an EMBL/GenBank/DDBJ whole genome shotgun (WGS) entry which is preliminary data.</text>
</comment>
<evidence type="ECO:0008006" key="3">
    <source>
        <dbReference type="Google" id="ProtNLM"/>
    </source>
</evidence>
<dbReference type="Proteomes" id="UP000811492">
    <property type="component" value="Unassembled WGS sequence"/>
</dbReference>
<dbReference type="EMBL" id="JAFEVO010000001">
    <property type="protein sequence ID" value="MBS3181907.1"/>
    <property type="molecule type" value="Genomic_DNA"/>
</dbReference>
<keyword evidence="2" id="KW-1185">Reference proteome</keyword>
<sequence>MSAMSNELLASRIEAAALAVPGMASILRRGAAVRSVIDSGTRLLGIGDGPASAVRVEQRDAEVEVECTVGVVRSRGAAETVRDLHREIADVVLQLTGLPAEIRITVGHVDEVAPLDSMA</sequence>
<dbReference type="RefSeq" id="WP_211648927.1">
    <property type="nucleotide sequence ID" value="NZ_JAFEVO010000001.1"/>
</dbReference>